<dbReference type="GO" id="GO:0006098">
    <property type="term" value="P:pentose-phosphate shunt"/>
    <property type="evidence" value="ECO:0007669"/>
    <property type="project" value="UniProtKB-UniPathway"/>
</dbReference>
<proteinExistence type="inferred from homology"/>
<dbReference type="GO" id="GO:0005975">
    <property type="term" value="P:carbohydrate metabolic process"/>
    <property type="evidence" value="ECO:0007669"/>
    <property type="project" value="UniProtKB-UniRule"/>
</dbReference>
<accession>A0A518CUR0</accession>
<evidence type="ECO:0000313" key="9">
    <source>
        <dbReference type="EMBL" id="QDU82962.1"/>
    </source>
</evidence>
<protein>
    <recommendedName>
        <fullName evidence="6 7">6-phosphogluconolactonase</fullName>
        <shortName evidence="7">6PGL</shortName>
        <ecNumber evidence="5 7">3.1.1.31</ecNumber>
    </recommendedName>
</protein>
<dbReference type="EMBL" id="CP036290">
    <property type="protein sequence ID" value="QDU82962.1"/>
    <property type="molecule type" value="Genomic_DNA"/>
</dbReference>
<keyword evidence="7 9" id="KW-0378">Hydrolase</keyword>
<feature type="domain" description="Glucosamine/galactosamine-6-phosphate isomerase" evidence="8">
    <location>
        <begin position="19"/>
        <end position="224"/>
    </location>
</feature>
<evidence type="ECO:0000256" key="5">
    <source>
        <dbReference type="ARBA" id="ARBA00013198"/>
    </source>
</evidence>
<dbReference type="Pfam" id="PF01182">
    <property type="entry name" value="Glucosamine_iso"/>
    <property type="match status" value="1"/>
</dbReference>
<dbReference type="UniPathway" id="UPA00115">
    <property type="reaction ID" value="UER00409"/>
</dbReference>
<evidence type="ECO:0000256" key="4">
    <source>
        <dbReference type="ARBA" id="ARBA00010662"/>
    </source>
</evidence>
<keyword evidence="10" id="KW-1185">Reference proteome</keyword>
<dbReference type="AlphaFoldDB" id="A0A518CUR0"/>
<dbReference type="InterPro" id="IPR039104">
    <property type="entry name" value="6PGL"/>
</dbReference>
<dbReference type="RefSeq" id="WP_145181806.1">
    <property type="nucleotide sequence ID" value="NZ_CP036290.1"/>
</dbReference>
<gene>
    <name evidence="9" type="primary">pgl_1</name>
    <name evidence="7" type="synonym">pgl</name>
    <name evidence="9" type="ORF">Pla163_00570</name>
</gene>
<organism evidence="9 10">
    <name type="scientific">Rohdeia mirabilis</name>
    <dbReference type="NCBI Taxonomy" id="2528008"/>
    <lineage>
        <taxon>Bacteria</taxon>
        <taxon>Pseudomonadati</taxon>
        <taxon>Planctomycetota</taxon>
        <taxon>Planctomycetia</taxon>
        <taxon>Planctomycetia incertae sedis</taxon>
        <taxon>Rohdeia</taxon>
    </lineage>
</organism>
<dbReference type="NCBIfam" id="TIGR01198">
    <property type="entry name" value="pgl"/>
    <property type="match status" value="1"/>
</dbReference>
<reference evidence="9 10" key="1">
    <citation type="submission" date="2019-02" db="EMBL/GenBank/DDBJ databases">
        <title>Deep-cultivation of Planctomycetes and their phenomic and genomic characterization uncovers novel biology.</title>
        <authorList>
            <person name="Wiegand S."/>
            <person name="Jogler M."/>
            <person name="Boedeker C."/>
            <person name="Pinto D."/>
            <person name="Vollmers J."/>
            <person name="Rivas-Marin E."/>
            <person name="Kohn T."/>
            <person name="Peeters S.H."/>
            <person name="Heuer A."/>
            <person name="Rast P."/>
            <person name="Oberbeckmann S."/>
            <person name="Bunk B."/>
            <person name="Jeske O."/>
            <person name="Meyerdierks A."/>
            <person name="Storesund J.E."/>
            <person name="Kallscheuer N."/>
            <person name="Luecker S."/>
            <person name="Lage O.M."/>
            <person name="Pohl T."/>
            <person name="Merkel B.J."/>
            <person name="Hornburger P."/>
            <person name="Mueller R.-W."/>
            <person name="Bruemmer F."/>
            <person name="Labrenz M."/>
            <person name="Spormann A.M."/>
            <person name="Op den Camp H."/>
            <person name="Overmann J."/>
            <person name="Amann R."/>
            <person name="Jetten M.S.M."/>
            <person name="Mascher T."/>
            <person name="Medema M.H."/>
            <person name="Devos D.P."/>
            <person name="Kaster A.-K."/>
            <person name="Ovreas L."/>
            <person name="Rohde M."/>
            <person name="Galperin M.Y."/>
            <person name="Jogler C."/>
        </authorList>
    </citation>
    <scope>NUCLEOTIDE SEQUENCE [LARGE SCALE GENOMIC DNA]</scope>
    <source>
        <strain evidence="9 10">Pla163</strain>
    </source>
</reference>
<sequence>MTTRGAIDANGDGVEIVADAHALARRGAELVDGWAADDVARAGRCRIALAGGSTPIALYRHWAAHATVAADALELWYGDERCVPSDHTDSNHRAAREALLDPLGVPAANVHVVDGASPDHAAAAARYASSLPERFDIVLLGMGPDAHTASLFPGDRAALEEHERRAFHVVGSKPPPDRITLSAPVLAGARRVLVLAAGAGKAPAIARALDPGTRVLDAPVAIARGRGWLLDMDAASELPTHER</sequence>
<dbReference type="CDD" id="cd01400">
    <property type="entry name" value="6PGL"/>
    <property type="match status" value="1"/>
</dbReference>
<dbReference type="Gene3D" id="3.40.50.1360">
    <property type="match status" value="1"/>
</dbReference>
<dbReference type="InterPro" id="IPR006148">
    <property type="entry name" value="Glc/Gal-6P_isomerase"/>
</dbReference>
<dbReference type="OrthoDB" id="9810967at2"/>
<evidence type="ECO:0000313" key="10">
    <source>
        <dbReference type="Proteomes" id="UP000319342"/>
    </source>
</evidence>
<evidence type="ECO:0000256" key="6">
    <source>
        <dbReference type="ARBA" id="ARBA00020337"/>
    </source>
</evidence>
<evidence type="ECO:0000256" key="1">
    <source>
        <dbReference type="ARBA" id="ARBA00000832"/>
    </source>
</evidence>
<evidence type="ECO:0000256" key="7">
    <source>
        <dbReference type="RuleBase" id="RU365095"/>
    </source>
</evidence>
<comment type="similarity">
    <text evidence="4 7">Belongs to the glucosamine/galactosamine-6-phosphate isomerase family. 6-phosphogluconolactonase subfamily.</text>
</comment>
<comment type="catalytic activity">
    <reaction evidence="1 7">
        <text>6-phospho-D-glucono-1,5-lactone + H2O = 6-phospho-D-gluconate + H(+)</text>
        <dbReference type="Rhea" id="RHEA:12556"/>
        <dbReference type="ChEBI" id="CHEBI:15377"/>
        <dbReference type="ChEBI" id="CHEBI:15378"/>
        <dbReference type="ChEBI" id="CHEBI:57955"/>
        <dbReference type="ChEBI" id="CHEBI:58759"/>
        <dbReference type="EC" id="3.1.1.31"/>
    </reaction>
</comment>
<dbReference type="Proteomes" id="UP000319342">
    <property type="component" value="Chromosome"/>
</dbReference>
<evidence type="ECO:0000259" key="8">
    <source>
        <dbReference type="Pfam" id="PF01182"/>
    </source>
</evidence>
<dbReference type="InterPro" id="IPR005900">
    <property type="entry name" value="6-phosphogluconolactonase_DevB"/>
</dbReference>
<evidence type="ECO:0000256" key="3">
    <source>
        <dbReference type="ARBA" id="ARBA00004961"/>
    </source>
</evidence>
<dbReference type="PANTHER" id="PTHR11054:SF0">
    <property type="entry name" value="6-PHOSPHOGLUCONOLACTONASE"/>
    <property type="match status" value="1"/>
</dbReference>
<comment type="pathway">
    <text evidence="3 7">Carbohydrate degradation; pentose phosphate pathway; D-ribulose 5-phosphate from D-glucose 6-phosphate (oxidative stage): step 2/3.</text>
</comment>
<dbReference type="InterPro" id="IPR037171">
    <property type="entry name" value="NagB/RpiA_transferase-like"/>
</dbReference>
<dbReference type="SUPFAM" id="SSF100950">
    <property type="entry name" value="NagB/RpiA/CoA transferase-like"/>
    <property type="match status" value="1"/>
</dbReference>
<dbReference type="EC" id="3.1.1.31" evidence="5 7"/>
<comment type="function">
    <text evidence="2 7">Hydrolysis of 6-phosphogluconolactone to 6-phosphogluconate.</text>
</comment>
<dbReference type="PANTHER" id="PTHR11054">
    <property type="entry name" value="6-PHOSPHOGLUCONOLACTONASE"/>
    <property type="match status" value="1"/>
</dbReference>
<name>A0A518CUR0_9BACT</name>
<evidence type="ECO:0000256" key="2">
    <source>
        <dbReference type="ARBA" id="ARBA00002681"/>
    </source>
</evidence>
<dbReference type="GO" id="GO:0017057">
    <property type="term" value="F:6-phosphogluconolactonase activity"/>
    <property type="evidence" value="ECO:0007669"/>
    <property type="project" value="UniProtKB-UniRule"/>
</dbReference>